<feature type="signal peptide" evidence="1">
    <location>
        <begin position="1"/>
        <end position="27"/>
    </location>
</feature>
<feature type="chain" id="PRO_5046335978" description="Flagellar hook-length control protein FliK" evidence="1">
    <location>
        <begin position="28"/>
        <end position="168"/>
    </location>
</feature>
<evidence type="ECO:0000313" key="2">
    <source>
        <dbReference type="EMBL" id="GAA2325769.1"/>
    </source>
</evidence>
<gene>
    <name evidence="2" type="ORF">GCM10010170_000190</name>
</gene>
<evidence type="ECO:0000313" key="3">
    <source>
        <dbReference type="Proteomes" id="UP001501444"/>
    </source>
</evidence>
<accession>A0ABP5S8Y2</accession>
<keyword evidence="3" id="KW-1185">Reference proteome</keyword>
<dbReference type="Proteomes" id="UP001501444">
    <property type="component" value="Unassembled WGS sequence"/>
</dbReference>
<protein>
    <recommendedName>
        <fullName evidence="4">Flagellar hook-length control protein FliK</fullName>
    </recommendedName>
</protein>
<evidence type="ECO:0000256" key="1">
    <source>
        <dbReference type="SAM" id="SignalP"/>
    </source>
</evidence>
<dbReference type="EMBL" id="BAAARV010000001">
    <property type="protein sequence ID" value="GAA2325769.1"/>
    <property type="molecule type" value="Genomic_DNA"/>
</dbReference>
<reference evidence="3" key="1">
    <citation type="journal article" date="2019" name="Int. J. Syst. Evol. Microbiol.">
        <title>The Global Catalogue of Microorganisms (GCM) 10K type strain sequencing project: providing services to taxonomists for standard genome sequencing and annotation.</title>
        <authorList>
            <consortium name="The Broad Institute Genomics Platform"/>
            <consortium name="The Broad Institute Genome Sequencing Center for Infectious Disease"/>
            <person name="Wu L."/>
            <person name="Ma J."/>
        </authorList>
    </citation>
    <scope>NUCLEOTIDE SEQUENCE [LARGE SCALE GENOMIC DNA]</scope>
    <source>
        <strain evidence="3">JCM 3272</strain>
    </source>
</reference>
<keyword evidence="1" id="KW-0732">Signal</keyword>
<organism evidence="2 3">
    <name type="scientific">Dactylosporangium salmoneum</name>
    <dbReference type="NCBI Taxonomy" id="53361"/>
    <lineage>
        <taxon>Bacteria</taxon>
        <taxon>Bacillati</taxon>
        <taxon>Actinomycetota</taxon>
        <taxon>Actinomycetes</taxon>
        <taxon>Micromonosporales</taxon>
        <taxon>Micromonosporaceae</taxon>
        <taxon>Dactylosporangium</taxon>
    </lineage>
</organism>
<comment type="caution">
    <text evidence="2">The sequence shown here is derived from an EMBL/GenBank/DDBJ whole genome shotgun (WGS) entry which is preliminary data.</text>
</comment>
<evidence type="ECO:0008006" key="4">
    <source>
        <dbReference type="Google" id="ProtNLM"/>
    </source>
</evidence>
<sequence length="168" mass="16609">MTATVHTGGTMTSALRRTLSTALASLAAVGALVLAEPAPLAAHAAACSPGTGVTVVVDFGSLGGGVVTGCYAGDPATGLAALTGSGFTVAGTQRWGLAFVCRINGMPTAATEPCVNTPPATAYWSYWHATPGGAWTYSSSGASSYNPAIGTVEGWRFGSGQQPSITAP</sequence>
<proteinExistence type="predicted"/>
<name>A0ABP5S8Y2_9ACTN</name>